<proteinExistence type="predicted"/>
<organism evidence="1 2">
    <name type="scientific">Akanthomyces muscarius</name>
    <name type="common">Entomopathogenic fungus</name>
    <name type="synonym">Lecanicillium muscarium</name>
    <dbReference type="NCBI Taxonomy" id="2231603"/>
    <lineage>
        <taxon>Eukaryota</taxon>
        <taxon>Fungi</taxon>
        <taxon>Dikarya</taxon>
        <taxon>Ascomycota</taxon>
        <taxon>Pezizomycotina</taxon>
        <taxon>Sordariomycetes</taxon>
        <taxon>Hypocreomycetidae</taxon>
        <taxon>Hypocreales</taxon>
        <taxon>Cordycipitaceae</taxon>
        <taxon>Akanthomyces</taxon>
    </lineage>
</organism>
<comment type="caution">
    <text evidence="1">The sequence shown here is derived from an EMBL/GenBank/DDBJ whole genome shotgun (WGS) entry which is preliminary data.</text>
</comment>
<dbReference type="Proteomes" id="UP001144673">
    <property type="component" value="Chromosome 1"/>
</dbReference>
<keyword evidence="2" id="KW-1185">Reference proteome</keyword>
<gene>
    <name evidence="1" type="ORF">LMH87_007157</name>
</gene>
<dbReference type="RefSeq" id="XP_056060442.1">
    <property type="nucleotide sequence ID" value="XM_056192199.1"/>
</dbReference>
<dbReference type="KEGG" id="amus:LMH87_007157"/>
<evidence type="ECO:0000313" key="1">
    <source>
        <dbReference type="EMBL" id="KAJ4165527.1"/>
    </source>
</evidence>
<dbReference type="AlphaFoldDB" id="A0A9W8QSJ7"/>
<name>A0A9W8QSJ7_AKAMU</name>
<sequence>MLIIFKGSVPRDGTQWPAHRPPNLATTSYDELFCPQDHHPCKPARHHHAASRARFSAPRRIALANTGASHPTETAKTASLYPHSQMITGV</sequence>
<dbReference type="GeneID" id="80894316"/>
<evidence type="ECO:0000313" key="2">
    <source>
        <dbReference type="Proteomes" id="UP001144673"/>
    </source>
</evidence>
<accession>A0A9W8QSJ7</accession>
<dbReference type="EMBL" id="JAJHUN010000001">
    <property type="protein sequence ID" value="KAJ4165527.1"/>
    <property type="molecule type" value="Genomic_DNA"/>
</dbReference>
<protein>
    <submittedName>
        <fullName evidence="1">Uncharacterized protein</fullName>
    </submittedName>
</protein>
<reference evidence="1" key="1">
    <citation type="journal article" date="2023" name="Access Microbiol">
        <title>De-novo genome assembly for Akanthomyces muscarius, a biocontrol agent of insect agricultural pests.</title>
        <authorList>
            <person name="Erdos Z."/>
            <person name="Studholme D.J."/>
            <person name="Raymond B."/>
            <person name="Sharma M."/>
        </authorList>
    </citation>
    <scope>NUCLEOTIDE SEQUENCE</scope>
    <source>
        <strain evidence="1">Ve6</strain>
    </source>
</reference>